<evidence type="ECO:0000313" key="2">
    <source>
        <dbReference type="Proteomes" id="UP000680348"/>
    </source>
</evidence>
<sequence length="63" mass="7337">MPIVSSRVSRIDEIEKFYKEVDAKPQETTIADFVKQTAKKFDITEQNARTYVYKIRKRLGAKG</sequence>
<dbReference type="AlphaFoldDB" id="A0A942E517"/>
<dbReference type="EMBL" id="JAGWCR010000003">
    <property type="protein sequence ID" value="MBS3648612.1"/>
    <property type="molecule type" value="Genomic_DNA"/>
</dbReference>
<accession>A0A942E517</accession>
<reference evidence="1" key="1">
    <citation type="submission" date="2021-04" db="EMBL/GenBank/DDBJ databases">
        <title>Pseudaminobacter soli sp. nov., isolated from paddy soil contaminated by heavy metals.</title>
        <authorList>
            <person name="Zhang K."/>
        </authorList>
    </citation>
    <scope>NUCLEOTIDE SEQUENCE</scope>
    <source>
        <strain evidence="1">19-2017</strain>
    </source>
</reference>
<organism evidence="1 2">
    <name type="scientific">Pseudaminobacter soli</name>
    <name type="common">ex Zhang et al. 2022</name>
    <dbReference type="NCBI Taxonomy" id="2831468"/>
    <lineage>
        <taxon>Bacteria</taxon>
        <taxon>Pseudomonadati</taxon>
        <taxon>Pseudomonadota</taxon>
        <taxon>Alphaproteobacteria</taxon>
        <taxon>Hyphomicrobiales</taxon>
        <taxon>Phyllobacteriaceae</taxon>
        <taxon>Pseudaminobacter</taxon>
    </lineage>
</organism>
<keyword evidence="2" id="KW-1185">Reference proteome</keyword>
<protein>
    <submittedName>
        <fullName evidence="1">Uncharacterized protein</fullName>
    </submittedName>
</protein>
<comment type="caution">
    <text evidence="1">The sequence shown here is derived from an EMBL/GenBank/DDBJ whole genome shotgun (WGS) entry which is preliminary data.</text>
</comment>
<dbReference type="Proteomes" id="UP000680348">
    <property type="component" value="Unassembled WGS sequence"/>
</dbReference>
<proteinExistence type="predicted"/>
<evidence type="ECO:0000313" key="1">
    <source>
        <dbReference type="EMBL" id="MBS3648612.1"/>
    </source>
</evidence>
<gene>
    <name evidence="1" type="ORF">KEU06_08215</name>
</gene>
<name>A0A942E517_9HYPH</name>